<keyword evidence="2" id="KW-0333">Golgi apparatus</keyword>
<evidence type="ECO:0000256" key="2">
    <source>
        <dbReference type="ARBA" id="ARBA00023034"/>
    </source>
</evidence>
<keyword evidence="6" id="KW-1185">Reference proteome</keyword>
<dbReference type="InterPro" id="IPR031481">
    <property type="entry name" value="Glyco_tran_10_N"/>
</dbReference>
<dbReference type="InterPro" id="IPR001503">
    <property type="entry name" value="Glyco_trans_10"/>
</dbReference>
<comment type="caution">
    <text evidence="5">The sequence shown here is derived from an EMBL/GenBank/DDBJ whole genome shotgun (WGS) entry which is preliminary data.</text>
</comment>
<accession>A0ABR1CCS4</accession>
<dbReference type="Proteomes" id="UP001303046">
    <property type="component" value="Unassembled WGS sequence"/>
</dbReference>
<evidence type="ECO:0000256" key="3">
    <source>
        <dbReference type="SAM" id="Phobius"/>
    </source>
</evidence>
<dbReference type="Pfam" id="PF17039">
    <property type="entry name" value="Glyco_tran_10_N"/>
    <property type="match status" value="1"/>
</dbReference>
<feature type="transmembrane region" description="Helical" evidence="3">
    <location>
        <begin position="94"/>
        <end position="113"/>
    </location>
</feature>
<reference evidence="5 6" key="1">
    <citation type="submission" date="2023-08" db="EMBL/GenBank/DDBJ databases">
        <title>A Necator americanus chromosomal reference genome.</title>
        <authorList>
            <person name="Ilik V."/>
            <person name="Petrzelkova K.J."/>
            <person name="Pardy F."/>
            <person name="Fuh T."/>
            <person name="Niatou-Singa F.S."/>
            <person name="Gouil Q."/>
            <person name="Baker L."/>
            <person name="Ritchie M.E."/>
            <person name="Jex A.R."/>
            <person name="Gazzola D."/>
            <person name="Li H."/>
            <person name="Toshio Fujiwara R."/>
            <person name="Zhan B."/>
            <person name="Aroian R.V."/>
            <person name="Pafco B."/>
            <person name="Schwarz E.M."/>
        </authorList>
    </citation>
    <scope>NUCLEOTIDE SEQUENCE [LARGE SCALE GENOMIC DNA]</scope>
    <source>
        <strain evidence="5 6">Aroian</strain>
        <tissue evidence="5">Whole animal</tissue>
    </source>
</reference>
<dbReference type="SUPFAM" id="SSF53756">
    <property type="entry name" value="UDP-Glycosyltransferase/glycogen phosphorylase"/>
    <property type="match status" value="1"/>
</dbReference>
<dbReference type="PANTHER" id="PTHR48438:SF1">
    <property type="entry name" value="ALPHA-(1,3)-FUCOSYLTRANSFERASE C-RELATED"/>
    <property type="match status" value="1"/>
</dbReference>
<evidence type="ECO:0000313" key="6">
    <source>
        <dbReference type="Proteomes" id="UP001303046"/>
    </source>
</evidence>
<evidence type="ECO:0000259" key="4">
    <source>
        <dbReference type="Pfam" id="PF17039"/>
    </source>
</evidence>
<evidence type="ECO:0000256" key="1">
    <source>
        <dbReference type="ARBA" id="ARBA00004447"/>
    </source>
</evidence>
<proteinExistence type="predicted"/>
<comment type="subcellular location">
    <subcellularLocation>
        <location evidence="1">Golgi apparatus</location>
        <location evidence="1">Golgi stack membrane</location>
        <topology evidence="1">Single-pass type II membrane protein</topology>
    </subcellularLocation>
</comment>
<organism evidence="5 6">
    <name type="scientific">Necator americanus</name>
    <name type="common">Human hookworm</name>
    <dbReference type="NCBI Taxonomy" id="51031"/>
    <lineage>
        <taxon>Eukaryota</taxon>
        <taxon>Metazoa</taxon>
        <taxon>Ecdysozoa</taxon>
        <taxon>Nematoda</taxon>
        <taxon>Chromadorea</taxon>
        <taxon>Rhabditida</taxon>
        <taxon>Rhabditina</taxon>
        <taxon>Rhabditomorpha</taxon>
        <taxon>Strongyloidea</taxon>
        <taxon>Ancylostomatidae</taxon>
        <taxon>Bunostominae</taxon>
        <taxon>Necator</taxon>
    </lineage>
</organism>
<evidence type="ECO:0000313" key="5">
    <source>
        <dbReference type="EMBL" id="KAK6736281.1"/>
    </source>
</evidence>
<name>A0ABR1CCS4_NECAM</name>
<dbReference type="EMBL" id="JAVFWL010000002">
    <property type="protein sequence ID" value="KAK6736281.1"/>
    <property type="molecule type" value="Genomic_DNA"/>
</dbReference>
<feature type="domain" description="Fucosyltransferase N-terminal" evidence="4">
    <location>
        <begin position="212"/>
        <end position="305"/>
    </location>
</feature>
<protein>
    <recommendedName>
        <fullName evidence="4">Fucosyltransferase N-terminal domain-containing protein</fullName>
    </recommendedName>
</protein>
<sequence>MPEEVLWIDNGIVLFDSVPSRLNLASLIVKCSVHSHYGAPHLWSVVGSAITFHFVVIVDETCQVNDQRGSQTAKSKLFSADAGGKRLMRRVKKVHVAWLLAVCFVVYLFFAVLRIHQRTTDRTASSLIWRLRLNEWKINKPAEERSLPESVHKKWSRTMGTTEANRSLLKDTSEFLFQISSKNISFYGEEVLNLANITLAERMKCTIDKKARKRLILLWELGIRGSLSGCPDWKCELTTDREKIHIADAILLHAPLPIYRHPDQYLVFYSQESPQTQMFFDDYSNDMFNMSLGFRHDSPVTSPYGYAVKLAERSKAQTIDEVI</sequence>
<keyword evidence="3" id="KW-0812">Transmembrane</keyword>
<keyword evidence="3" id="KW-0472">Membrane</keyword>
<gene>
    <name evidence="5" type="primary">Necator_chrII.g6930</name>
    <name evidence="5" type="ORF">RB195_019137</name>
</gene>
<dbReference type="PANTHER" id="PTHR48438">
    <property type="entry name" value="ALPHA-(1,3)-FUCOSYLTRANSFERASE C-RELATED"/>
    <property type="match status" value="1"/>
</dbReference>
<keyword evidence="3" id="KW-1133">Transmembrane helix</keyword>